<protein>
    <submittedName>
        <fullName evidence="2">Porin</fullName>
    </submittedName>
</protein>
<feature type="chain" id="PRO_5037859676" evidence="1">
    <location>
        <begin position="31"/>
        <end position="389"/>
    </location>
</feature>
<dbReference type="Proteomes" id="UP000683291">
    <property type="component" value="Chromosome 1"/>
</dbReference>
<dbReference type="RefSeq" id="WP_212705257.1">
    <property type="nucleotide sequence ID" value="NZ_CP073581.1"/>
</dbReference>
<name>A0A975JEK6_9RHOB</name>
<feature type="signal peptide" evidence="1">
    <location>
        <begin position="1"/>
        <end position="30"/>
    </location>
</feature>
<sequence length="389" mass="41754">MTDKPNRKWAVVPCALLTVGIALTVSEAQAQSTEIEELRTRVAALEADDRNRATTFNIGDGTTVEVYGFVRFETFYDFDFAQGDLSRAGRVGEDAFATDGEFDTSVRVSRFGIRSATETGVGKVETQLEFDLFSGSETSTSPTLRLRHANIEIADALLFGQFWTNFMPLVHYPTTADFNGPVGVTFARVPQIRYTYNAGNGFTFSGSIEEAAGESSDPVVTAAALYRGENYSLRAAALAGTFNDGGTEYDTNGLTLSGSVSPWEGGTFSATYVTGEALGNLLIGGGDRVVGGVTNDADGFTLEFRQDIGEKWNVGLALGNESYDLASGGTGVAGDLNDFTDLRSLHLNAFYQPTDSLTYGIEYIYLESETSTGETFDANRIGASVTFAF</sequence>
<reference evidence="2" key="1">
    <citation type="submission" date="2021-04" db="EMBL/GenBank/DDBJ databases">
        <title>Complete genome sequence for Sulfitobacter sp. strain JK7-1.</title>
        <authorList>
            <person name="Park S.-J."/>
        </authorList>
    </citation>
    <scope>NUCLEOTIDE SEQUENCE</scope>
    <source>
        <strain evidence="2">JK7-1</strain>
    </source>
</reference>
<evidence type="ECO:0000313" key="2">
    <source>
        <dbReference type="EMBL" id="QUJ77062.1"/>
    </source>
</evidence>
<evidence type="ECO:0000256" key="1">
    <source>
        <dbReference type="SAM" id="SignalP"/>
    </source>
</evidence>
<dbReference type="InterPro" id="IPR045748">
    <property type="entry name" value="DcaP"/>
</dbReference>
<dbReference type="EMBL" id="CP073581">
    <property type="protein sequence ID" value="QUJ77062.1"/>
    <property type="molecule type" value="Genomic_DNA"/>
</dbReference>
<dbReference type="Pfam" id="PF19577">
    <property type="entry name" value="DcaP"/>
    <property type="match status" value="1"/>
</dbReference>
<accession>A0A975JEK6</accession>
<keyword evidence="3" id="KW-1185">Reference proteome</keyword>
<gene>
    <name evidence="2" type="ORF">KDD17_03245</name>
</gene>
<dbReference type="AlphaFoldDB" id="A0A975JEK6"/>
<proteinExistence type="predicted"/>
<dbReference type="SUPFAM" id="SSF56935">
    <property type="entry name" value="Porins"/>
    <property type="match status" value="1"/>
</dbReference>
<organism evidence="2 3">
    <name type="scientific">Sulfitobacter albidus</name>
    <dbReference type="NCBI Taxonomy" id="2829501"/>
    <lineage>
        <taxon>Bacteria</taxon>
        <taxon>Pseudomonadati</taxon>
        <taxon>Pseudomonadota</taxon>
        <taxon>Alphaproteobacteria</taxon>
        <taxon>Rhodobacterales</taxon>
        <taxon>Roseobacteraceae</taxon>
        <taxon>Sulfitobacter</taxon>
    </lineage>
</organism>
<keyword evidence="1" id="KW-0732">Signal</keyword>
<evidence type="ECO:0000313" key="3">
    <source>
        <dbReference type="Proteomes" id="UP000683291"/>
    </source>
</evidence>
<dbReference type="KEGG" id="sual:KDD17_03245"/>